<dbReference type="AlphaFoldDB" id="A0ABD0VFR7"/>
<keyword evidence="2" id="KW-0732">Signal</keyword>
<dbReference type="EMBL" id="JANQDX010000005">
    <property type="protein sequence ID" value="KAL0923934.1"/>
    <property type="molecule type" value="Genomic_DNA"/>
</dbReference>
<gene>
    <name evidence="3" type="ORF">M5K25_004722</name>
</gene>
<feature type="compositionally biased region" description="Polar residues" evidence="1">
    <location>
        <begin position="32"/>
        <end position="52"/>
    </location>
</feature>
<feature type="signal peptide" evidence="2">
    <location>
        <begin position="1"/>
        <end position="21"/>
    </location>
</feature>
<protein>
    <submittedName>
        <fullName evidence="3">Uncharacterized protein</fullName>
    </submittedName>
</protein>
<proteinExistence type="predicted"/>
<sequence>MAFRFYLIPLFLLVLLFTASCFTQDAKTIATTSRNPDVTAEMSSEEGSSSDVTAEMSKAGNLGSDESGTDTPSGNNPPVIEDPRAPNSCLKCQGLQPGIPCC</sequence>
<name>A0ABD0VFR7_DENTH</name>
<feature type="chain" id="PRO_5044853385" evidence="2">
    <location>
        <begin position="22"/>
        <end position="102"/>
    </location>
</feature>
<accession>A0ABD0VFR7</accession>
<dbReference type="Proteomes" id="UP001552299">
    <property type="component" value="Unassembled WGS sequence"/>
</dbReference>
<comment type="caution">
    <text evidence="3">The sequence shown here is derived from an EMBL/GenBank/DDBJ whole genome shotgun (WGS) entry which is preliminary data.</text>
</comment>
<evidence type="ECO:0000313" key="3">
    <source>
        <dbReference type="EMBL" id="KAL0923934.1"/>
    </source>
</evidence>
<reference evidence="3 4" key="1">
    <citation type="journal article" date="2024" name="Plant Biotechnol. J.">
        <title>Dendrobium thyrsiflorum genome and its molecular insights into genes involved in important horticultural traits.</title>
        <authorList>
            <person name="Chen B."/>
            <person name="Wang J.Y."/>
            <person name="Zheng P.J."/>
            <person name="Li K.L."/>
            <person name="Liang Y.M."/>
            <person name="Chen X.F."/>
            <person name="Zhang C."/>
            <person name="Zhao X."/>
            <person name="He X."/>
            <person name="Zhang G.Q."/>
            <person name="Liu Z.J."/>
            <person name="Xu Q."/>
        </authorList>
    </citation>
    <scope>NUCLEOTIDE SEQUENCE [LARGE SCALE GENOMIC DNA]</scope>
    <source>
        <strain evidence="3">GZMU011</strain>
    </source>
</reference>
<organism evidence="3 4">
    <name type="scientific">Dendrobium thyrsiflorum</name>
    <name type="common">Pinecone-like raceme dendrobium</name>
    <name type="synonym">Orchid</name>
    <dbReference type="NCBI Taxonomy" id="117978"/>
    <lineage>
        <taxon>Eukaryota</taxon>
        <taxon>Viridiplantae</taxon>
        <taxon>Streptophyta</taxon>
        <taxon>Embryophyta</taxon>
        <taxon>Tracheophyta</taxon>
        <taxon>Spermatophyta</taxon>
        <taxon>Magnoliopsida</taxon>
        <taxon>Liliopsida</taxon>
        <taxon>Asparagales</taxon>
        <taxon>Orchidaceae</taxon>
        <taxon>Epidendroideae</taxon>
        <taxon>Malaxideae</taxon>
        <taxon>Dendrobiinae</taxon>
        <taxon>Dendrobium</taxon>
    </lineage>
</organism>
<feature type="compositionally biased region" description="Polar residues" evidence="1">
    <location>
        <begin position="64"/>
        <end position="76"/>
    </location>
</feature>
<evidence type="ECO:0000256" key="2">
    <source>
        <dbReference type="SAM" id="SignalP"/>
    </source>
</evidence>
<evidence type="ECO:0000256" key="1">
    <source>
        <dbReference type="SAM" id="MobiDB-lite"/>
    </source>
</evidence>
<dbReference type="PROSITE" id="PS51257">
    <property type="entry name" value="PROKAR_LIPOPROTEIN"/>
    <property type="match status" value="1"/>
</dbReference>
<keyword evidence="4" id="KW-1185">Reference proteome</keyword>
<feature type="region of interest" description="Disordered" evidence="1">
    <location>
        <begin position="32"/>
        <end position="83"/>
    </location>
</feature>
<evidence type="ECO:0000313" key="4">
    <source>
        <dbReference type="Proteomes" id="UP001552299"/>
    </source>
</evidence>